<evidence type="ECO:0000313" key="1">
    <source>
        <dbReference type="EMBL" id="KDR75550.1"/>
    </source>
</evidence>
<organism evidence="1 2">
    <name type="scientific">Galerina marginata (strain CBS 339.88)</name>
    <dbReference type="NCBI Taxonomy" id="685588"/>
    <lineage>
        <taxon>Eukaryota</taxon>
        <taxon>Fungi</taxon>
        <taxon>Dikarya</taxon>
        <taxon>Basidiomycota</taxon>
        <taxon>Agaricomycotina</taxon>
        <taxon>Agaricomycetes</taxon>
        <taxon>Agaricomycetidae</taxon>
        <taxon>Agaricales</taxon>
        <taxon>Agaricineae</taxon>
        <taxon>Strophariaceae</taxon>
        <taxon>Galerina</taxon>
    </lineage>
</organism>
<gene>
    <name evidence="1" type="ORF">GALMADRAFT_487089</name>
</gene>
<sequence length="118" mass="12530">MITTKNNIVTASPITVIALSCTYASVSCPKHLTIHPKFPQHACTPSDRRTPQSCCPANSMLVRSDHTKLILWSSSCGATLLLQNQAGPAPSSSKSHSGALDVVAKTLLVLYDPKVMGL</sequence>
<keyword evidence="2" id="KW-1185">Reference proteome</keyword>
<dbReference type="Proteomes" id="UP000027222">
    <property type="component" value="Unassembled WGS sequence"/>
</dbReference>
<dbReference type="AlphaFoldDB" id="A0A067SX94"/>
<name>A0A067SX94_GALM3</name>
<dbReference type="HOGENOM" id="CLU_2073326_0_0_1"/>
<accession>A0A067SX94</accession>
<proteinExistence type="predicted"/>
<dbReference type="EMBL" id="KL142380">
    <property type="protein sequence ID" value="KDR75550.1"/>
    <property type="molecule type" value="Genomic_DNA"/>
</dbReference>
<protein>
    <submittedName>
        <fullName evidence="1">Uncharacterized protein</fullName>
    </submittedName>
</protein>
<reference evidence="2" key="1">
    <citation type="journal article" date="2014" name="Proc. Natl. Acad. Sci. U.S.A.">
        <title>Extensive sampling of basidiomycete genomes demonstrates inadequacy of the white-rot/brown-rot paradigm for wood decay fungi.</title>
        <authorList>
            <person name="Riley R."/>
            <person name="Salamov A.A."/>
            <person name="Brown D.W."/>
            <person name="Nagy L.G."/>
            <person name="Floudas D."/>
            <person name="Held B.W."/>
            <person name="Levasseur A."/>
            <person name="Lombard V."/>
            <person name="Morin E."/>
            <person name="Otillar R."/>
            <person name="Lindquist E.A."/>
            <person name="Sun H."/>
            <person name="LaButti K.M."/>
            <person name="Schmutz J."/>
            <person name="Jabbour D."/>
            <person name="Luo H."/>
            <person name="Baker S.E."/>
            <person name="Pisabarro A.G."/>
            <person name="Walton J.D."/>
            <person name="Blanchette R.A."/>
            <person name="Henrissat B."/>
            <person name="Martin F."/>
            <person name="Cullen D."/>
            <person name="Hibbett D.S."/>
            <person name="Grigoriev I.V."/>
        </authorList>
    </citation>
    <scope>NUCLEOTIDE SEQUENCE [LARGE SCALE GENOMIC DNA]</scope>
    <source>
        <strain evidence="2">CBS 339.88</strain>
    </source>
</reference>
<dbReference type="PROSITE" id="PS51257">
    <property type="entry name" value="PROKAR_LIPOPROTEIN"/>
    <property type="match status" value="1"/>
</dbReference>
<evidence type="ECO:0000313" key="2">
    <source>
        <dbReference type="Proteomes" id="UP000027222"/>
    </source>
</evidence>